<sequence>MWRIKPPSMLHTLIFKAPTVRGLLYQPTLDRNLCFYVKSGDSGLNFCLPVEIARSSSSEAPGRSQAPPSMPAWSHFGEFSTELPPAIPLFPLSCSDAARSALFRVIKLLLYLILLPIAFKIKSASKQIVVTIKCDNQ</sequence>
<organism evidence="1 2">
    <name type="scientific">Brassica napus</name>
    <name type="common">Rape</name>
    <dbReference type="NCBI Taxonomy" id="3708"/>
    <lineage>
        <taxon>Eukaryota</taxon>
        <taxon>Viridiplantae</taxon>
        <taxon>Streptophyta</taxon>
        <taxon>Embryophyta</taxon>
        <taxon>Tracheophyta</taxon>
        <taxon>Spermatophyta</taxon>
        <taxon>Magnoliopsida</taxon>
        <taxon>eudicotyledons</taxon>
        <taxon>Gunneridae</taxon>
        <taxon>Pentapetalae</taxon>
        <taxon>rosids</taxon>
        <taxon>malvids</taxon>
        <taxon>Brassicales</taxon>
        <taxon>Brassicaceae</taxon>
        <taxon>Brassiceae</taxon>
        <taxon>Brassica</taxon>
    </lineage>
</organism>
<dbReference type="EMBL" id="JAGKQM010000015">
    <property type="protein sequence ID" value="KAH0878338.1"/>
    <property type="molecule type" value="Genomic_DNA"/>
</dbReference>
<comment type="caution">
    <text evidence="1">The sequence shown here is derived from an EMBL/GenBank/DDBJ whole genome shotgun (WGS) entry which is preliminary data.</text>
</comment>
<gene>
    <name evidence="1" type="ORF">HID58_065732</name>
</gene>
<accession>A0ABQ7ZDY3</accession>
<proteinExistence type="predicted"/>
<protein>
    <submittedName>
        <fullName evidence="1">Uncharacterized protein</fullName>
    </submittedName>
</protein>
<evidence type="ECO:0000313" key="2">
    <source>
        <dbReference type="Proteomes" id="UP000824890"/>
    </source>
</evidence>
<dbReference type="Proteomes" id="UP000824890">
    <property type="component" value="Unassembled WGS sequence"/>
</dbReference>
<evidence type="ECO:0000313" key="1">
    <source>
        <dbReference type="EMBL" id="KAH0878338.1"/>
    </source>
</evidence>
<keyword evidence="2" id="KW-1185">Reference proteome</keyword>
<name>A0ABQ7ZDY3_BRANA</name>
<feature type="non-terminal residue" evidence="1">
    <location>
        <position position="137"/>
    </location>
</feature>
<reference evidence="1 2" key="1">
    <citation type="submission" date="2021-05" db="EMBL/GenBank/DDBJ databases">
        <title>Genome Assembly of Synthetic Allotetraploid Brassica napus Reveals Homoeologous Exchanges between Subgenomes.</title>
        <authorList>
            <person name="Davis J.T."/>
        </authorList>
    </citation>
    <scope>NUCLEOTIDE SEQUENCE [LARGE SCALE GENOMIC DNA]</scope>
    <source>
        <strain evidence="2">cv. Da-Ae</strain>
        <tissue evidence="1">Seedling</tissue>
    </source>
</reference>